<name>A0A498P347_LABRO</name>
<accession>A0A498P347</accession>
<dbReference type="GO" id="GO:0030041">
    <property type="term" value="P:actin filament polymerization"/>
    <property type="evidence" value="ECO:0007669"/>
    <property type="project" value="TreeGrafter"/>
</dbReference>
<dbReference type="AlphaFoldDB" id="A0A498P347"/>
<evidence type="ECO:0000313" key="5">
    <source>
        <dbReference type="Proteomes" id="UP000290572"/>
    </source>
</evidence>
<gene>
    <name evidence="4" type="ORF">ROHU_000531</name>
</gene>
<dbReference type="STRING" id="84645.A0A498P347"/>
<sequence>MVDFLAENNLCGQAILRIVSRGNAIIAELLRLSEFIPAVFRLKDKSDQQKYGDIICDFSYFKGPEYYESKLEAKPELQDLDEEFRENNIEILTRFYLAFESVSAYPLPEHRSTALATQAAMLCVCLYFTPSILHTQQAKMREIVDKYFPDNWVISIYMGITVNLVEAWEPYKAAKTALNYTLDTANIKEQAGRYAASVESLRPQVQQLLKEGFLREEIVLDNIPKLLNCLRDCNVAIRWLMLHTAESAYDPNNKRLRQIKDQVINDSKYNPKILFQLLLDTAQFEFILKEVNIKNNNHSLF</sequence>
<comment type="caution">
    <text evidence="4">The sequence shown here is derived from an EMBL/GenBank/DDBJ whole genome shotgun (WGS) entry which is preliminary data.</text>
</comment>
<evidence type="ECO:0000256" key="3">
    <source>
        <dbReference type="ARBA" id="ARBA00029945"/>
    </source>
</evidence>
<reference evidence="4 5" key="1">
    <citation type="submission" date="2018-03" db="EMBL/GenBank/DDBJ databases">
        <title>Draft genome sequence of Rohu Carp (Labeo rohita).</title>
        <authorList>
            <person name="Das P."/>
            <person name="Kushwaha B."/>
            <person name="Joshi C.G."/>
            <person name="Kumar D."/>
            <person name="Nagpure N.S."/>
            <person name="Sahoo L."/>
            <person name="Das S.P."/>
            <person name="Bit A."/>
            <person name="Patnaik S."/>
            <person name="Meher P.K."/>
            <person name="Jayasankar P."/>
            <person name="Koringa P.G."/>
            <person name="Patel N.V."/>
            <person name="Hinsu A.T."/>
            <person name="Kumar R."/>
            <person name="Pandey M."/>
            <person name="Agarwal S."/>
            <person name="Srivastava S."/>
            <person name="Singh M."/>
            <person name="Iquebal M.A."/>
            <person name="Jaiswal S."/>
            <person name="Angadi U.B."/>
            <person name="Kumar N."/>
            <person name="Raza M."/>
            <person name="Shah T.M."/>
            <person name="Rai A."/>
            <person name="Jena J.K."/>
        </authorList>
    </citation>
    <scope>NUCLEOTIDE SEQUENCE [LARGE SCALE GENOMIC DNA]</scope>
    <source>
        <strain evidence="4">DASCIFA01</strain>
        <tissue evidence="4">Testis</tissue>
    </source>
</reference>
<dbReference type="GO" id="GO:0007032">
    <property type="term" value="P:endosome organization"/>
    <property type="evidence" value="ECO:0007669"/>
    <property type="project" value="TreeGrafter"/>
</dbReference>
<dbReference type="GO" id="GO:0071203">
    <property type="term" value="C:WASH complex"/>
    <property type="evidence" value="ECO:0007669"/>
    <property type="project" value="InterPro"/>
</dbReference>
<dbReference type="InterPro" id="IPR019393">
    <property type="entry name" value="WASH_strumpellin"/>
</dbReference>
<dbReference type="GO" id="GO:0051125">
    <property type="term" value="P:regulation of actin nucleation"/>
    <property type="evidence" value="ECO:0007669"/>
    <property type="project" value="TreeGrafter"/>
</dbReference>
<dbReference type="PANTHER" id="PTHR15691:SF6">
    <property type="entry name" value="WASH COMPLEX SUBUNIT 5"/>
    <property type="match status" value="1"/>
</dbReference>
<dbReference type="GO" id="GO:0005768">
    <property type="term" value="C:endosome"/>
    <property type="evidence" value="ECO:0007669"/>
    <property type="project" value="TreeGrafter"/>
</dbReference>
<evidence type="ECO:0000256" key="1">
    <source>
        <dbReference type="ARBA" id="ARBA00006224"/>
    </source>
</evidence>
<dbReference type="PANTHER" id="PTHR15691">
    <property type="entry name" value="WASH COMPLEX SUBUNIT 5"/>
    <property type="match status" value="1"/>
</dbReference>
<keyword evidence="5" id="KW-1185">Reference proteome</keyword>
<organism evidence="4 5">
    <name type="scientific">Labeo rohita</name>
    <name type="common">Indian major carp</name>
    <name type="synonym">Cyprinus rohita</name>
    <dbReference type="NCBI Taxonomy" id="84645"/>
    <lineage>
        <taxon>Eukaryota</taxon>
        <taxon>Metazoa</taxon>
        <taxon>Chordata</taxon>
        <taxon>Craniata</taxon>
        <taxon>Vertebrata</taxon>
        <taxon>Euteleostomi</taxon>
        <taxon>Actinopterygii</taxon>
        <taxon>Neopterygii</taxon>
        <taxon>Teleostei</taxon>
        <taxon>Ostariophysi</taxon>
        <taxon>Cypriniformes</taxon>
        <taxon>Cyprinidae</taxon>
        <taxon>Labeoninae</taxon>
        <taxon>Labeonini</taxon>
        <taxon>Labeo</taxon>
    </lineage>
</organism>
<comment type="similarity">
    <text evidence="1">Belongs to the strumpellin family.</text>
</comment>
<dbReference type="GO" id="GO:0140285">
    <property type="term" value="P:endosome fission"/>
    <property type="evidence" value="ECO:0007669"/>
    <property type="project" value="TreeGrafter"/>
</dbReference>
<dbReference type="Pfam" id="PF10266">
    <property type="entry name" value="Strumpellin"/>
    <property type="match status" value="1"/>
</dbReference>
<dbReference type="Proteomes" id="UP000290572">
    <property type="component" value="Unassembled WGS sequence"/>
</dbReference>
<dbReference type="EMBL" id="QBIY01003416">
    <property type="protein sequence ID" value="RXN39080.1"/>
    <property type="molecule type" value="Genomic_DNA"/>
</dbReference>
<evidence type="ECO:0000313" key="4">
    <source>
        <dbReference type="EMBL" id="RXN39080.1"/>
    </source>
</evidence>
<protein>
    <recommendedName>
        <fullName evidence="2">WASH complex subunit 5</fullName>
    </recommendedName>
    <alternativeName>
        <fullName evidence="3">WASH complex subunit strumpellin</fullName>
    </alternativeName>
</protein>
<proteinExistence type="inferred from homology"/>
<evidence type="ECO:0000256" key="2">
    <source>
        <dbReference type="ARBA" id="ARBA00013581"/>
    </source>
</evidence>